<name>A0ABX7QGD0_9FLAO</name>
<dbReference type="EMBL" id="CP071448">
    <property type="protein sequence ID" value="QSW90135.1"/>
    <property type="molecule type" value="Genomic_DNA"/>
</dbReference>
<dbReference type="PROSITE" id="PS51257">
    <property type="entry name" value="PROKAR_LIPOPROTEIN"/>
    <property type="match status" value="1"/>
</dbReference>
<dbReference type="Proteomes" id="UP000663440">
    <property type="component" value="Chromosome"/>
</dbReference>
<proteinExistence type="predicted"/>
<sequence length="194" mass="22000">MKILNAATVFIIVLFASCNGTKENDLEAREQKLILLEKEFSAKEEDYKNLLRLRDSLELALLTKKESTDSIKRFWPDSLTGSWNSKLVCRESACGTYVIGDQRTEKWIFSNDSIGPIVNVMDNNRLKRTFRAEYKDGKARLYIYLADSTAARNNKTTALLDNFSKKVIKGTQSLSGQDDCLVKFSVELSPSPKK</sequence>
<dbReference type="RefSeq" id="WP_207297302.1">
    <property type="nucleotide sequence ID" value="NZ_CP071448.1"/>
</dbReference>
<keyword evidence="2" id="KW-1185">Reference proteome</keyword>
<reference evidence="1 2" key="1">
    <citation type="submission" date="2021-03" db="EMBL/GenBank/DDBJ databases">
        <title>Flavobacterium kribbensis sp. nov, an endophytic bacteria, isolated from soybean.</title>
        <authorList>
            <person name="Lee J."/>
            <person name="Seo J."/>
        </authorList>
    </citation>
    <scope>NUCLEOTIDE SEQUENCE [LARGE SCALE GENOMIC DNA]</scope>
    <source>
        <strain evidence="1 2">BB8</strain>
    </source>
</reference>
<evidence type="ECO:0000313" key="1">
    <source>
        <dbReference type="EMBL" id="QSW90135.1"/>
    </source>
</evidence>
<organism evidence="1 2">
    <name type="scientific">Flavobacterium endoglycinae</name>
    <dbReference type="NCBI Taxonomy" id="2816357"/>
    <lineage>
        <taxon>Bacteria</taxon>
        <taxon>Pseudomonadati</taxon>
        <taxon>Bacteroidota</taxon>
        <taxon>Flavobacteriia</taxon>
        <taxon>Flavobacteriales</taxon>
        <taxon>Flavobacteriaceae</taxon>
        <taxon>Flavobacterium</taxon>
    </lineage>
</organism>
<accession>A0ABX7QGD0</accession>
<evidence type="ECO:0000313" key="2">
    <source>
        <dbReference type="Proteomes" id="UP000663440"/>
    </source>
</evidence>
<protein>
    <recommendedName>
        <fullName evidence="3">DUF4893 domain-containing protein</fullName>
    </recommendedName>
</protein>
<evidence type="ECO:0008006" key="3">
    <source>
        <dbReference type="Google" id="ProtNLM"/>
    </source>
</evidence>
<gene>
    <name evidence="1" type="ORF">J0383_04780</name>
</gene>